<dbReference type="AlphaFoldDB" id="A0A383XQW5"/>
<evidence type="ECO:0000313" key="1">
    <source>
        <dbReference type="EMBL" id="PWN55019.1"/>
    </source>
</evidence>
<dbReference type="Proteomes" id="UP000251800">
    <property type="component" value="Unassembled WGS sequence"/>
</dbReference>
<evidence type="ECO:0000313" key="2">
    <source>
        <dbReference type="Proteomes" id="UP000251800"/>
    </source>
</evidence>
<protein>
    <recommendedName>
        <fullName evidence="3">IrrE N-terminal-like domain-containing protein</fullName>
    </recommendedName>
</protein>
<dbReference type="EMBL" id="QEQK01000014">
    <property type="protein sequence ID" value="PWN55019.1"/>
    <property type="molecule type" value="Genomic_DNA"/>
</dbReference>
<dbReference type="OrthoDB" id="5783548at2"/>
<evidence type="ECO:0008006" key="3">
    <source>
        <dbReference type="Google" id="ProtNLM"/>
    </source>
</evidence>
<keyword evidence="2" id="KW-1185">Reference proteome</keyword>
<reference evidence="1 2" key="1">
    <citation type="submission" date="2018-05" db="EMBL/GenBank/DDBJ databases">
        <title>Abyssibacter profundi OUC007T gen. nov., sp. nov, a marine bacterium isolated from seawater of the Mariana Trench.</title>
        <authorList>
            <person name="Zhou S."/>
        </authorList>
    </citation>
    <scope>NUCLEOTIDE SEQUENCE [LARGE SCALE GENOMIC DNA]</scope>
    <source>
        <strain evidence="1 2">OUC007</strain>
    </source>
</reference>
<accession>A0A383XQW5</accession>
<name>A0A383XQW5_9GAMM</name>
<organism evidence="1 2">
    <name type="scientific">Abyssibacter profundi</name>
    <dbReference type="NCBI Taxonomy" id="2182787"/>
    <lineage>
        <taxon>Bacteria</taxon>
        <taxon>Pseudomonadati</taxon>
        <taxon>Pseudomonadota</taxon>
        <taxon>Gammaproteobacteria</taxon>
        <taxon>Chromatiales</taxon>
        <taxon>Oceanococcaceae</taxon>
        <taxon>Abyssibacter</taxon>
    </lineage>
</organism>
<comment type="caution">
    <text evidence="1">The sequence shown here is derived from an EMBL/GenBank/DDBJ whole genome shotgun (WGS) entry which is preliminary data.</text>
</comment>
<gene>
    <name evidence="1" type="ORF">DEH80_14155</name>
</gene>
<sequence length="165" mass="18128">MAAGLPTTVLTVADVRRAELNALFSPHGLTLIEVPADDPIPGSYWGDEEAGLIDDRLYLRADTPIHSVLHEGGHWLCAQARGRRHLHTDAASDDAEENAVCYLQILLADRITGFGRRRAWADMDAWGYSFRLGSAQAWFEQDADDALAWLQTHAAHLLDGTSPPT</sequence>
<proteinExistence type="predicted"/>